<evidence type="ECO:0000313" key="6">
    <source>
        <dbReference type="Proteomes" id="UP001476950"/>
    </source>
</evidence>
<keyword evidence="1" id="KW-0808">Transferase</keyword>
<proteinExistence type="predicted"/>
<protein>
    <submittedName>
        <fullName evidence="5">Glycosyltransferase family 4 protein</fullName>
    </submittedName>
</protein>
<dbReference type="Pfam" id="PF00534">
    <property type="entry name" value="Glycos_transf_1"/>
    <property type="match status" value="1"/>
</dbReference>
<accession>A0ABV0KM05</accession>
<feature type="region of interest" description="Disordered" evidence="2">
    <location>
        <begin position="376"/>
        <end position="402"/>
    </location>
</feature>
<evidence type="ECO:0000313" key="5">
    <source>
        <dbReference type="EMBL" id="MEP1060274.1"/>
    </source>
</evidence>
<evidence type="ECO:0000256" key="1">
    <source>
        <dbReference type="ARBA" id="ARBA00022679"/>
    </source>
</evidence>
<dbReference type="RefSeq" id="WP_190446396.1">
    <property type="nucleotide sequence ID" value="NZ_JAMPLM010000016.1"/>
</dbReference>
<feature type="domain" description="Glycosyltransferase subfamily 4-like N-terminal" evidence="4">
    <location>
        <begin position="56"/>
        <end position="172"/>
    </location>
</feature>
<name>A0ABV0KM05_9CYAN</name>
<dbReference type="PANTHER" id="PTHR46401:SF2">
    <property type="entry name" value="GLYCOSYLTRANSFERASE WBBK-RELATED"/>
    <property type="match status" value="1"/>
</dbReference>
<dbReference type="Proteomes" id="UP001476950">
    <property type="component" value="Unassembled WGS sequence"/>
</dbReference>
<feature type="domain" description="Glycosyl transferase family 1" evidence="3">
    <location>
        <begin position="186"/>
        <end position="346"/>
    </location>
</feature>
<comment type="caution">
    <text evidence="5">The sequence shown here is derived from an EMBL/GenBank/DDBJ whole genome shotgun (WGS) entry which is preliminary data.</text>
</comment>
<dbReference type="InterPro" id="IPR001296">
    <property type="entry name" value="Glyco_trans_1"/>
</dbReference>
<dbReference type="CDD" id="cd03809">
    <property type="entry name" value="GT4_MtfB-like"/>
    <property type="match status" value="1"/>
</dbReference>
<sequence>MRVAIVRRAPSASFSMDVYADGLVSGLKTIRPDWEIVELIPSSTPTNEGNTILNGLKKYYQRYWQYPIKVKSRKADIFHIIDHSDGHIAYWLKKANQLTVVTCHDLINLLQPENISDQAKLPLISAAIWKYAVQGIRQANHIVTVSAYTAKDVTQLLNVQPGQITVAPNAVEPLFQPFPPEQLVKFRQRYRISPNTICLLNVGSNHPRKNVFTVLHTLQALRLKELPVHLLKTGADFTVEQKTFLQTHNLESCVTYLGKPSRATLVEIYNVADILMAPSFYEGFGMTVLEAMACGTPVITSNVTSLPEVAGDAAIMVEPTDVNAIVEAVHHLQNDVDYRTSLRQKGLERVRAFTWETTAEQVAQVYESLMPDQALQRSSKHHAATNASRSQIGLQSTVDHLR</sequence>
<evidence type="ECO:0000259" key="3">
    <source>
        <dbReference type="Pfam" id="PF00534"/>
    </source>
</evidence>
<dbReference type="Pfam" id="PF13439">
    <property type="entry name" value="Glyco_transf_4"/>
    <property type="match status" value="1"/>
</dbReference>
<dbReference type="Gene3D" id="3.40.50.2000">
    <property type="entry name" value="Glycogen Phosphorylase B"/>
    <property type="match status" value="2"/>
</dbReference>
<evidence type="ECO:0000256" key="2">
    <source>
        <dbReference type="SAM" id="MobiDB-lite"/>
    </source>
</evidence>
<keyword evidence="6" id="KW-1185">Reference proteome</keyword>
<organism evidence="5 6">
    <name type="scientific">Stenomitos frigidus AS-A4</name>
    <dbReference type="NCBI Taxonomy" id="2933935"/>
    <lineage>
        <taxon>Bacteria</taxon>
        <taxon>Bacillati</taxon>
        <taxon>Cyanobacteriota</taxon>
        <taxon>Cyanophyceae</taxon>
        <taxon>Leptolyngbyales</taxon>
        <taxon>Leptolyngbyaceae</taxon>
        <taxon>Stenomitos</taxon>
    </lineage>
</organism>
<gene>
    <name evidence="5" type="ORF">NDI38_17700</name>
</gene>
<dbReference type="InterPro" id="IPR028098">
    <property type="entry name" value="Glyco_trans_4-like_N"/>
</dbReference>
<dbReference type="SUPFAM" id="SSF53756">
    <property type="entry name" value="UDP-Glycosyltransferase/glycogen phosphorylase"/>
    <property type="match status" value="1"/>
</dbReference>
<dbReference type="EMBL" id="JAMPLM010000016">
    <property type="protein sequence ID" value="MEP1060274.1"/>
    <property type="molecule type" value="Genomic_DNA"/>
</dbReference>
<reference evidence="5 6" key="1">
    <citation type="submission" date="2022-04" db="EMBL/GenBank/DDBJ databases">
        <title>Positive selection, recombination, and allopatry shape intraspecific diversity of widespread and dominant cyanobacteria.</title>
        <authorList>
            <person name="Wei J."/>
            <person name="Shu W."/>
            <person name="Hu C."/>
        </authorList>
    </citation>
    <scope>NUCLEOTIDE SEQUENCE [LARGE SCALE GENOMIC DNA]</scope>
    <source>
        <strain evidence="5 6">AS-A4</strain>
    </source>
</reference>
<dbReference type="PANTHER" id="PTHR46401">
    <property type="entry name" value="GLYCOSYLTRANSFERASE WBBK-RELATED"/>
    <property type="match status" value="1"/>
</dbReference>
<feature type="compositionally biased region" description="Polar residues" evidence="2">
    <location>
        <begin position="385"/>
        <end position="402"/>
    </location>
</feature>
<evidence type="ECO:0000259" key="4">
    <source>
        <dbReference type="Pfam" id="PF13439"/>
    </source>
</evidence>